<dbReference type="GeneID" id="5972507"/>
<evidence type="ECO:0000313" key="2">
    <source>
        <dbReference type="Proteomes" id="UP000001055"/>
    </source>
</evidence>
<gene>
    <name evidence="1" type="ORF">SNOG_05224</name>
</gene>
<name>Q0USP0_PHANO</name>
<dbReference type="EMBL" id="CH445331">
    <property type="protein sequence ID" value="EAT87615.1"/>
    <property type="molecule type" value="Genomic_DNA"/>
</dbReference>
<reference evidence="2" key="1">
    <citation type="journal article" date="2007" name="Plant Cell">
        <title>Dothideomycete-plant interactions illuminated by genome sequencing and EST analysis of the wheat pathogen Stagonospora nodorum.</title>
        <authorList>
            <person name="Hane J.K."/>
            <person name="Lowe R.G."/>
            <person name="Solomon P.S."/>
            <person name="Tan K.C."/>
            <person name="Schoch C.L."/>
            <person name="Spatafora J.W."/>
            <person name="Crous P.W."/>
            <person name="Kodira C."/>
            <person name="Birren B.W."/>
            <person name="Galagan J.E."/>
            <person name="Torriani S.F."/>
            <person name="McDonald B.A."/>
            <person name="Oliver R.P."/>
        </authorList>
    </citation>
    <scope>NUCLEOTIDE SEQUENCE [LARGE SCALE GENOMIC DNA]</scope>
    <source>
        <strain evidence="2">SN15 / ATCC MYA-4574 / FGSC 10173</strain>
    </source>
</reference>
<dbReference type="InParanoid" id="Q0USP0"/>
<organism evidence="1 2">
    <name type="scientific">Phaeosphaeria nodorum (strain SN15 / ATCC MYA-4574 / FGSC 10173)</name>
    <name type="common">Glume blotch fungus</name>
    <name type="synonym">Parastagonospora nodorum</name>
    <dbReference type="NCBI Taxonomy" id="321614"/>
    <lineage>
        <taxon>Eukaryota</taxon>
        <taxon>Fungi</taxon>
        <taxon>Dikarya</taxon>
        <taxon>Ascomycota</taxon>
        <taxon>Pezizomycotina</taxon>
        <taxon>Dothideomycetes</taxon>
        <taxon>Pleosporomycetidae</taxon>
        <taxon>Pleosporales</taxon>
        <taxon>Pleosporineae</taxon>
        <taxon>Phaeosphaeriaceae</taxon>
        <taxon>Parastagonospora</taxon>
    </lineage>
</organism>
<dbReference type="AlphaFoldDB" id="Q0USP0"/>
<accession>Q0USP0</accession>
<sequence length="50" mass="5307">MPSAQVLARYKYSSIPEWFLAPVFNAADPCVVKSDSSGKAMPIAGMATSD</sequence>
<evidence type="ECO:0000313" key="1">
    <source>
        <dbReference type="EMBL" id="EAT87615.1"/>
    </source>
</evidence>
<dbReference type="Proteomes" id="UP000001055">
    <property type="component" value="Unassembled WGS sequence"/>
</dbReference>
<dbReference type="RefSeq" id="XP_001795632.1">
    <property type="nucleotide sequence ID" value="XM_001795580.1"/>
</dbReference>
<dbReference type="KEGG" id="pno:SNOG_05224"/>
<proteinExistence type="predicted"/>
<protein>
    <submittedName>
        <fullName evidence="1">Uncharacterized protein</fullName>
    </submittedName>
</protein>